<comment type="caution">
    <text evidence="2">The sequence shown here is derived from an EMBL/GenBank/DDBJ whole genome shotgun (WGS) entry which is preliminary data.</text>
</comment>
<evidence type="ECO:0000313" key="2">
    <source>
        <dbReference type="EMBL" id="MBP2621110.1"/>
    </source>
</evidence>
<organism evidence="2 3">
    <name type="scientific">Streptococcus panodentis</name>
    <dbReference type="NCBI Taxonomy" id="1581472"/>
    <lineage>
        <taxon>Bacteria</taxon>
        <taxon>Bacillati</taxon>
        <taxon>Bacillota</taxon>
        <taxon>Bacilli</taxon>
        <taxon>Lactobacillales</taxon>
        <taxon>Streptococcaceae</taxon>
        <taxon>Streptococcus</taxon>
    </lineage>
</organism>
<evidence type="ECO:0008006" key="4">
    <source>
        <dbReference type="Google" id="ProtNLM"/>
    </source>
</evidence>
<feature type="coiled-coil region" evidence="1">
    <location>
        <begin position="4"/>
        <end position="31"/>
    </location>
</feature>
<name>A0ABS5AX48_9STRE</name>
<accession>A0ABS5AX48</accession>
<keyword evidence="3" id="KW-1185">Reference proteome</keyword>
<dbReference type="Proteomes" id="UP001519349">
    <property type="component" value="Unassembled WGS sequence"/>
</dbReference>
<protein>
    <recommendedName>
        <fullName evidence="4">Flagellar FliJ protein</fullName>
    </recommendedName>
</protein>
<proteinExistence type="predicted"/>
<keyword evidence="1" id="KW-0175">Coiled coil</keyword>
<evidence type="ECO:0000256" key="1">
    <source>
        <dbReference type="SAM" id="Coils"/>
    </source>
</evidence>
<dbReference type="RefSeq" id="WP_209551358.1">
    <property type="nucleotide sequence ID" value="NZ_QFAY01000013.1"/>
</dbReference>
<dbReference type="EMBL" id="QFAY01000013">
    <property type="protein sequence ID" value="MBP2621110.1"/>
    <property type="molecule type" value="Genomic_DNA"/>
</dbReference>
<evidence type="ECO:0000313" key="3">
    <source>
        <dbReference type="Proteomes" id="UP001519349"/>
    </source>
</evidence>
<reference evidence="2 3" key="1">
    <citation type="submission" date="2018-05" db="EMBL/GenBank/DDBJ databases">
        <title>Draft genome sequence of Streptococcus panodentis CCUG 70867T.</title>
        <authorList>
            <person name="Salva-Serra F."/>
            <person name="Mendez V."/>
            <person name="Jaen-Luchoro D."/>
            <person name="Gonzales-Siles L."/>
            <person name="Karlsson R."/>
            <person name="Engstrom-Jakobsson H."/>
            <person name="Busquets A."/>
            <person name="Gomila M."/>
            <person name="Pineiro-Iglesias B."/>
            <person name="Bennasar-Figueras A."/>
            <person name="Seeger M."/>
            <person name="Moore E."/>
        </authorList>
    </citation>
    <scope>NUCLEOTIDE SEQUENCE [LARGE SCALE GENOMIC DNA]</scope>
    <source>
        <strain evidence="2 3">CCUG 70867</strain>
    </source>
</reference>
<sequence length="136" mass="16515">MDKFELAQREIEKKSRELDDLEDYHQAKLKEFDAKSDYFQTAWQSIQGLLDEKYEETLYYLRATDADQSFYEVLNREIGAYQMMSEEALVQARRDLEIEVSEEEKVFRKKRKQLDQDLDEAFRRRRLAADQENQER</sequence>
<gene>
    <name evidence="2" type="ORF">DHL47_07235</name>
</gene>